<keyword evidence="6" id="KW-1185">Reference proteome</keyword>
<name>A0A9D4IX79_DREPO</name>
<dbReference type="PANTHER" id="PTHR10903">
    <property type="entry name" value="GTPASE, IMAP FAMILY MEMBER-RELATED"/>
    <property type="match status" value="1"/>
</dbReference>
<dbReference type="InterPro" id="IPR006703">
    <property type="entry name" value="G_AIG1"/>
</dbReference>
<comment type="similarity">
    <text evidence="1">Belongs to the TRAFAC class TrmE-Era-EngA-EngB-Septin-like GTPase superfamily. AIG1/Toc34/Toc159-like paraseptin GTPase family. IAN subfamily.</text>
</comment>
<dbReference type="Gene3D" id="3.40.50.300">
    <property type="entry name" value="P-loop containing nucleotide triphosphate hydrolases"/>
    <property type="match status" value="1"/>
</dbReference>
<evidence type="ECO:0000256" key="2">
    <source>
        <dbReference type="ARBA" id="ARBA00022741"/>
    </source>
</evidence>
<dbReference type="SUPFAM" id="SSF52540">
    <property type="entry name" value="P-loop containing nucleoside triphosphate hydrolases"/>
    <property type="match status" value="1"/>
</dbReference>
<comment type="caution">
    <text evidence="5">The sequence shown here is derived from an EMBL/GenBank/DDBJ whole genome shotgun (WGS) entry which is preliminary data.</text>
</comment>
<dbReference type="EMBL" id="JAIWYP010000007">
    <property type="protein sequence ID" value="KAH3791661.1"/>
    <property type="molecule type" value="Genomic_DNA"/>
</dbReference>
<gene>
    <name evidence="5" type="ORF">DPMN_145149</name>
</gene>
<dbReference type="InterPro" id="IPR027417">
    <property type="entry name" value="P-loop_NTPase"/>
</dbReference>
<evidence type="ECO:0000313" key="6">
    <source>
        <dbReference type="Proteomes" id="UP000828390"/>
    </source>
</evidence>
<proteinExistence type="inferred from homology"/>
<dbReference type="InterPro" id="IPR045058">
    <property type="entry name" value="GIMA/IAN/Toc"/>
</dbReference>
<accession>A0A9D4IX79</accession>
<sequence length="127" mass="14346">MLDFVNQRTVALLGHVGTGKSATGNNLFGRNELKLRKTTMTSSISNIAIGRCIRQVFYHELQLEIVDTPRLFQTRNVAETALKIIEAIDVKPNVLVLVLRSEHFTADDKYTAEMLYINLFATYSNAR</sequence>
<dbReference type="GO" id="GO:0005525">
    <property type="term" value="F:GTP binding"/>
    <property type="evidence" value="ECO:0007669"/>
    <property type="project" value="UniProtKB-KW"/>
</dbReference>
<evidence type="ECO:0000256" key="1">
    <source>
        <dbReference type="ARBA" id="ARBA00008535"/>
    </source>
</evidence>
<evidence type="ECO:0000256" key="3">
    <source>
        <dbReference type="ARBA" id="ARBA00023134"/>
    </source>
</evidence>
<dbReference type="Proteomes" id="UP000828390">
    <property type="component" value="Unassembled WGS sequence"/>
</dbReference>
<keyword evidence="2" id="KW-0547">Nucleotide-binding</keyword>
<feature type="domain" description="AIG1-type G" evidence="4">
    <location>
        <begin position="9"/>
        <end position="115"/>
    </location>
</feature>
<evidence type="ECO:0000313" key="5">
    <source>
        <dbReference type="EMBL" id="KAH3791661.1"/>
    </source>
</evidence>
<reference evidence="5" key="2">
    <citation type="submission" date="2020-11" db="EMBL/GenBank/DDBJ databases">
        <authorList>
            <person name="McCartney M.A."/>
            <person name="Auch B."/>
            <person name="Kono T."/>
            <person name="Mallez S."/>
            <person name="Becker A."/>
            <person name="Gohl D.M."/>
            <person name="Silverstein K.A.T."/>
            <person name="Koren S."/>
            <person name="Bechman K.B."/>
            <person name="Herman A."/>
            <person name="Abrahante J.E."/>
            <person name="Garbe J."/>
        </authorList>
    </citation>
    <scope>NUCLEOTIDE SEQUENCE</scope>
    <source>
        <strain evidence="5">Duluth1</strain>
        <tissue evidence="5">Whole animal</tissue>
    </source>
</reference>
<organism evidence="5 6">
    <name type="scientific">Dreissena polymorpha</name>
    <name type="common">Zebra mussel</name>
    <name type="synonym">Mytilus polymorpha</name>
    <dbReference type="NCBI Taxonomy" id="45954"/>
    <lineage>
        <taxon>Eukaryota</taxon>
        <taxon>Metazoa</taxon>
        <taxon>Spiralia</taxon>
        <taxon>Lophotrochozoa</taxon>
        <taxon>Mollusca</taxon>
        <taxon>Bivalvia</taxon>
        <taxon>Autobranchia</taxon>
        <taxon>Heteroconchia</taxon>
        <taxon>Euheterodonta</taxon>
        <taxon>Imparidentia</taxon>
        <taxon>Neoheterodontei</taxon>
        <taxon>Myida</taxon>
        <taxon>Dreissenoidea</taxon>
        <taxon>Dreissenidae</taxon>
        <taxon>Dreissena</taxon>
    </lineage>
</organism>
<reference evidence="5" key="1">
    <citation type="journal article" date="2019" name="bioRxiv">
        <title>The Genome of the Zebra Mussel, Dreissena polymorpha: A Resource for Invasive Species Research.</title>
        <authorList>
            <person name="McCartney M.A."/>
            <person name="Auch B."/>
            <person name="Kono T."/>
            <person name="Mallez S."/>
            <person name="Zhang Y."/>
            <person name="Obille A."/>
            <person name="Becker A."/>
            <person name="Abrahante J.E."/>
            <person name="Garbe J."/>
            <person name="Badalamenti J.P."/>
            <person name="Herman A."/>
            <person name="Mangelson H."/>
            <person name="Liachko I."/>
            <person name="Sullivan S."/>
            <person name="Sone E.D."/>
            <person name="Koren S."/>
            <person name="Silverstein K.A.T."/>
            <person name="Beckman K.B."/>
            <person name="Gohl D.M."/>
        </authorList>
    </citation>
    <scope>NUCLEOTIDE SEQUENCE</scope>
    <source>
        <strain evidence="5">Duluth1</strain>
        <tissue evidence="5">Whole animal</tissue>
    </source>
</reference>
<evidence type="ECO:0000259" key="4">
    <source>
        <dbReference type="Pfam" id="PF04548"/>
    </source>
</evidence>
<dbReference type="PANTHER" id="PTHR10903:SF184">
    <property type="entry name" value="GTP-BINDING PROTEIN A"/>
    <property type="match status" value="1"/>
</dbReference>
<dbReference type="AlphaFoldDB" id="A0A9D4IX79"/>
<protein>
    <recommendedName>
        <fullName evidence="4">AIG1-type G domain-containing protein</fullName>
    </recommendedName>
</protein>
<keyword evidence="3" id="KW-0342">GTP-binding</keyword>
<dbReference type="Pfam" id="PF04548">
    <property type="entry name" value="AIG1"/>
    <property type="match status" value="1"/>
</dbReference>